<reference evidence="1 4" key="1">
    <citation type="submission" date="2018-09" db="EMBL/GenBank/DDBJ databases">
        <title>Genomic investigation of the strawberry pathogen Phytophthora fragariae indicates pathogenicity is determined by transcriptional variation in three key races.</title>
        <authorList>
            <person name="Adams T.M."/>
            <person name="Armitage A.D."/>
            <person name="Sobczyk M.K."/>
            <person name="Bates H.J."/>
            <person name="Dunwell J.M."/>
            <person name="Nellist C.F."/>
            <person name="Harrison R.J."/>
        </authorList>
    </citation>
    <scope>NUCLEOTIDE SEQUENCE [LARGE SCALE GENOMIC DNA]</scope>
    <source>
        <strain evidence="1 4">SCRP324</strain>
        <strain evidence="2 3">SCRP333</strain>
    </source>
</reference>
<dbReference type="EMBL" id="QXFU01000732">
    <property type="protein sequence ID" value="KAE9022624.1"/>
    <property type="molecule type" value="Genomic_DNA"/>
</dbReference>
<dbReference type="Proteomes" id="UP000435112">
    <property type="component" value="Unassembled WGS sequence"/>
</dbReference>
<keyword evidence="3" id="KW-1185">Reference proteome</keyword>
<organism evidence="1 4">
    <name type="scientific">Phytophthora rubi</name>
    <dbReference type="NCBI Taxonomy" id="129364"/>
    <lineage>
        <taxon>Eukaryota</taxon>
        <taxon>Sar</taxon>
        <taxon>Stramenopiles</taxon>
        <taxon>Oomycota</taxon>
        <taxon>Peronosporomycetes</taxon>
        <taxon>Peronosporales</taxon>
        <taxon>Peronosporaceae</taxon>
        <taxon>Phytophthora</taxon>
    </lineage>
</organism>
<evidence type="ECO:0000313" key="2">
    <source>
        <dbReference type="EMBL" id="KAE9341424.1"/>
    </source>
</evidence>
<evidence type="ECO:0000313" key="1">
    <source>
        <dbReference type="EMBL" id="KAE9022624.1"/>
    </source>
</evidence>
<dbReference type="EMBL" id="QXFT01000532">
    <property type="protein sequence ID" value="KAE9341424.1"/>
    <property type="molecule type" value="Genomic_DNA"/>
</dbReference>
<proteinExistence type="predicted"/>
<accession>A0A6A3M2K8</accession>
<dbReference type="Proteomes" id="UP000434957">
    <property type="component" value="Unassembled WGS sequence"/>
</dbReference>
<protein>
    <submittedName>
        <fullName evidence="1">Uncharacterized protein</fullName>
    </submittedName>
</protein>
<dbReference type="AlphaFoldDB" id="A0A6A3M2K8"/>
<name>A0A6A3M2K8_9STRA</name>
<evidence type="ECO:0000313" key="3">
    <source>
        <dbReference type="Proteomes" id="UP000434957"/>
    </source>
</evidence>
<evidence type="ECO:0000313" key="4">
    <source>
        <dbReference type="Proteomes" id="UP000435112"/>
    </source>
</evidence>
<comment type="caution">
    <text evidence="1">The sequence shown here is derived from an EMBL/GenBank/DDBJ whole genome shotgun (WGS) entry which is preliminary data.</text>
</comment>
<gene>
    <name evidence="1" type="ORF">PR002_g11934</name>
    <name evidence="2" type="ORF">PR003_g9986</name>
</gene>
<sequence>MAMAITCSSTRFSAMAHMSIMRSNVVVVLAADS</sequence>